<dbReference type="AlphaFoldDB" id="A0A1G2LC07"/>
<sequence length="441" mass="47067">MPAWLIAIGVIGALIIIGLAIYYLLRGAPASEPPAPPSSVSGRARLEPTFIEEFAERLETVKAKLSYPLEPPAAEPPQDQAGAPPAGAVLPPQPATSGVGAKSLAERYPPSYVEDLREFQDRLIRDGVIPESERLALANEAEITAFLRKALDYLLARELERPETGQAFAGARLTQDPNSGVLEYQGTPGRISPKFPREFYELAPGRITADGQWTEEELFHTLYPDFYLDELAFLQDLMVSGGILKPEERAALENTAEVEALTLRMVGYLASQELISGREEKNFRYGITQVLPGLQEFEIKQVQSKRQAAAEPGSDVAYRVDSSGAFEAPGSRGGNLFALGYAGKLVSGALAFLGPVLEQFGISAAYGAVVDGGGAGGVSLPVEFGYCYRGIGIALPLGYNFWTECCSCCEPCGKACCPVGCLDLCGGNAIWDPTSGLCGCG</sequence>
<evidence type="ECO:0000313" key="4">
    <source>
        <dbReference type="Proteomes" id="UP000176705"/>
    </source>
</evidence>
<reference evidence="3 4" key="1">
    <citation type="journal article" date="2016" name="Nat. Commun.">
        <title>Thousands of microbial genomes shed light on interconnected biogeochemical processes in an aquifer system.</title>
        <authorList>
            <person name="Anantharaman K."/>
            <person name="Brown C.T."/>
            <person name="Hug L.A."/>
            <person name="Sharon I."/>
            <person name="Castelle C.J."/>
            <person name="Probst A.J."/>
            <person name="Thomas B.C."/>
            <person name="Singh A."/>
            <person name="Wilkins M.J."/>
            <person name="Karaoz U."/>
            <person name="Brodie E.L."/>
            <person name="Williams K.H."/>
            <person name="Hubbard S.S."/>
            <person name="Banfield J.F."/>
        </authorList>
    </citation>
    <scope>NUCLEOTIDE SEQUENCE [LARGE SCALE GENOMIC DNA]</scope>
</reference>
<dbReference type="Proteomes" id="UP000176705">
    <property type="component" value="Unassembled WGS sequence"/>
</dbReference>
<comment type="caution">
    <text evidence="3">The sequence shown here is derived from an EMBL/GenBank/DDBJ whole genome shotgun (WGS) entry which is preliminary data.</text>
</comment>
<feature type="transmembrane region" description="Helical" evidence="2">
    <location>
        <begin position="6"/>
        <end position="25"/>
    </location>
</feature>
<dbReference type="EMBL" id="MHQS01000006">
    <property type="protein sequence ID" value="OHA09176.1"/>
    <property type="molecule type" value="Genomic_DNA"/>
</dbReference>
<accession>A0A1G2LC07</accession>
<evidence type="ECO:0000256" key="1">
    <source>
        <dbReference type="SAM" id="MobiDB-lite"/>
    </source>
</evidence>
<organism evidence="3 4">
    <name type="scientific">Candidatus Sungbacteria bacterium RIFCSPLOWO2_01_FULL_59_16</name>
    <dbReference type="NCBI Taxonomy" id="1802280"/>
    <lineage>
        <taxon>Bacteria</taxon>
        <taxon>Candidatus Sungiibacteriota</taxon>
    </lineage>
</organism>
<keyword evidence="2" id="KW-1133">Transmembrane helix</keyword>
<keyword evidence="2" id="KW-0812">Transmembrane</keyword>
<feature type="region of interest" description="Disordered" evidence="1">
    <location>
        <begin position="69"/>
        <end position="102"/>
    </location>
</feature>
<proteinExistence type="predicted"/>
<keyword evidence="2" id="KW-0472">Membrane</keyword>
<gene>
    <name evidence="3" type="ORF">A3B37_01380</name>
</gene>
<protein>
    <submittedName>
        <fullName evidence="3">Uncharacterized protein</fullName>
    </submittedName>
</protein>
<feature type="compositionally biased region" description="Low complexity" evidence="1">
    <location>
        <begin position="76"/>
        <end position="90"/>
    </location>
</feature>
<evidence type="ECO:0000256" key="2">
    <source>
        <dbReference type="SAM" id="Phobius"/>
    </source>
</evidence>
<name>A0A1G2LC07_9BACT</name>
<evidence type="ECO:0000313" key="3">
    <source>
        <dbReference type="EMBL" id="OHA09176.1"/>
    </source>
</evidence>
<dbReference type="STRING" id="1802280.A3B37_01380"/>